<comment type="caution">
    <text evidence="1">The sequence shown here is derived from an EMBL/GenBank/DDBJ whole genome shotgun (WGS) entry which is preliminary data.</text>
</comment>
<evidence type="ECO:0000313" key="1">
    <source>
        <dbReference type="EMBL" id="KAK7318154.1"/>
    </source>
</evidence>
<name>A0AAN9Q1Z4_CLITE</name>
<dbReference type="Proteomes" id="UP001359559">
    <property type="component" value="Unassembled WGS sequence"/>
</dbReference>
<sequence length="118" mass="12709">MREGGGIGRRSWEGLARVGEIARRVSGSGWICTGCWWAGSAEIGRLQGVAELERGRGDPGQRRSAMVGQFSAGRPAQGFQSAAGPAGKAGYKIGCSQLPLFTFFSREYECFIHIAERK</sequence>
<dbReference type="EMBL" id="JAYKXN010000001">
    <property type="protein sequence ID" value="KAK7318154.1"/>
    <property type="molecule type" value="Genomic_DNA"/>
</dbReference>
<keyword evidence="2" id="KW-1185">Reference proteome</keyword>
<proteinExistence type="predicted"/>
<dbReference type="AlphaFoldDB" id="A0AAN9Q1Z4"/>
<gene>
    <name evidence="1" type="ORF">RJT34_02852</name>
</gene>
<evidence type="ECO:0000313" key="2">
    <source>
        <dbReference type="Proteomes" id="UP001359559"/>
    </source>
</evidence>
<accession>A0AAN9Q1Z4</accession>
<organism evidence="1 2">
    <name type="scientific">Clitoria ternatea</name>
    <name type="common">Butterfly pea</name>
    <dbReference type="NCBI Taxonomy" id="43366"/>
    <lineage>
        <taxon>Eukaryota</taxon>
        <taxon>Viridiplantae</taxon>
        <taxon>Streptophyta</taxon>
        <taxon>Embryophyta</taxon>
        <taxon>Tracheophyta</taxon>
        <taxon>Spermatophyta</taxon>
        <taxon>Magnoliopsida</taxon>
        <taxon>eudicotyledons</taxon>
        <taxon>Gunneridae</taxon>
        <taxon>Pentapetalae</taxon>
        <taxon>rosids</taxon>
        <taxon>fabids</taxon>
        <taxon>Fabales</taxon>
        <taxon>Fabaceae</taxon>
        <taxon>Papilionoideae</taxon>
        <taxon>50 kb inversion clade</taxon>
        <taxon>NPAAA clade</taxon>
        <taxon>indigoferoid/millettioid clade</taxon>
        <taxon>Phaseoleae</taxon>
        <taxon>Clitoria</taxon>
    </lineage>
</organism>
<protein>
    <submittedName>
        <fullName evidence="1">Uncharacterized protein</fullName>
    </submittedName>
</protein>
<reference evidence="1 2" key="1">
    <citation type="submission" date="2024-01" db="EMBL/GenBank/DDBJ databases">
        <title>The genomes of 5 underutilized Papilionoideae crops provide insights into root nodulation and disease resistance.</title>
        <authorList>
            <person name="Yuan L."/>
        </authorList>
    </citation>
    <scope>NUCLEOTIDE SEQUENCE [LARGE SCALE GENOMIC DNA]</scope>
    <source>
        <strain evidence="1">LY-2023</strain>
        <tissue evidence="1">Leaf</tissue>
    </source>
</reference>